<organism evidence="2 3">
    <name type="scientific">Helicobacter pullorum MIT 98-5489</name>
    <dbReference type="NCBI Taxonomy" id="537972"/>
    <lineage>
        <taxon>Bacteria</taxon>
        <taxon>Pseudomonadati</taxon>
        <taxon>Campylobacterota</taxon>
        <taxon>Epsilonproteobacteria</taxon>
        <taxon>Campylobacterales</taxon>
        <taxon>Helicobacteraceae</taxon>
        <taxon>Helicobacter</taxon>
    </lineage>
</organism>
<keyword evidence="1" id="KW-1133">Transmembrane helix</keyword>
<dbReference type="HOGENOM" id="CLU_214875_0_0_7"/>
<proteinExistence type="predicted"/>
<reference evidence="3" key="1">
    <citation type="journal article" date="2014" name="Genome Announc.">
        <title>Draft genome sequences of six enterohepatic helicobacter species isolated from humans and one from rhesus macaques.</title>
        <authorList>
            <person name="Shen Z."/>
            <person name="Sheh A."/>
            <person name="Young S.K."/>
            <person name="Abouelliel A."/>
            <person name="Ward D.V."/>
            <person name="Earl A.M."/>
            <person name="Fox J.G."/>
        </authorList>
    </citation>
    <scope>NUCLEOTIDE SEQUENCE [LARGE SCALE GENOMIC DNA]</scope>
    <source>
        <strain evidence="3">MIT 98-5489</strain>
    </source>
</reference>
<dbReference type="AlphaFoldDB" id="C5EXP9"/>
<sequence>MQRSVGGAIVFENFFDLSKPVGADETWVSIFVVVFLMWMGYKFLKKQAKKH</sequence>
<name>C5EXP9_9HELI</name>
<keyword evidence="1" id="KW-0812">Transmembrane</keyword>
<protein>
    <submittedName>
        <fullName evidence="2">Uncharacterized protein</fullName>
    </submittedName>
</protein>
<gene>
    <name evidence="2" type="ORF">HPMG_00126</name>
</gene>
<accession>C5EXP9</accession>
<evidence type="ECO:0000313" key="2">
    <source>
        <dbReference type="EMBL" id="EEQ62669.1"/>
    </source>
</evidence>
<dbReference type="EMBL" id="DS990441">
    <property type="protein sequence ID" value="EEQ62669.1"/>
    <property type="molecule type" value="Genomic_DNA"/>
</dbReference>
<evidence type="ECO:0000313" key="3">
    <source>
        <dbReference type="Proteomes" id="UP000003953"/>
    </source>
</evidence>
<evidence type="ECO:0000256" key="1">
    <source>
        <dbReference type="SAM" id="Phobius"/>
    </source>
</evidence>
<feature type="transmembrane region" description="Helical" evidence="1">
    <location>
        <begin position="26"/>
        <end position="44"/>
    </location>
</feature>
<keyword evidence="1" id="KW-0472">Membrane</keyword>
<dbReference type="Proteomes" id="UP000003953">
    <property type="component" value="Unassembled WGS sequence"/>
</dbReference>
<keyword evidence="3" id="KW-1185">Reference proteome</keyword>